<evidence type="ECO:0000259" key="1">
    <source>
        <dbReference type="Pfam" id="PF03781"/>
    </source>
</evidence>
<organism evidence="2 3">
    <name type="scientific">Aquimarina celericrescens</name>
    <dbReference type="NCBI Taxonomy" id="1964542"/>
    <lineage>
        <taxon>Bacteria</taxon>
        <taxon>Pseudomonadati</taxon>
        <taxon>Bacteroidota</taxon>
        <taxon>Flavobacteriia</taxon>
        <taxon>Flavobacteriales</taxon>
        <taxon>Flavobacteriaceae</taxon>
        <taxon>Aquimarina</taxon>
    </lineage>
</organism>
<dbReference type="PANTHER" id="PTHR23150:SF19">
    <property type="entry name" value="FORMYLGLYCINE-GENERATING ENZYME"/>
    <property type="match status" value="1"/>
</dbReference>
<name>A0ABW5AX41_9FLAO</name>
<accession>A0ABW5AX41</accession>
<reference evidence="3" key="1">
    <citation type="journal article" date="2019" name="Int. J. Syst. Evol. Microbiol.">
        <title>The Global Catalogue of Microorganisms (GCM) 10K type strain sequencing project: providing services to taxonomists for standard genome sequencing and annotation.</title>
        <authorList>
            <consortium name="The Broad Institute Genomics Platform"/>
            <consortium name="The Broad Institute Genome Sequencing Center for Infectious Disease"/>
            <person name="Wu L."/>
            <person name="Ma J."/>
        </authorList>
    </citation>
    <scope>NUCLEOTIDE SEQUENCE [LARGE SCALE GENOMIC DNA]</scope>
    <source>
        <strain evidence="3">DT92</strain>
    </source>
</reference>
<gene>
    <name evidence="2" type="ORF">ACFSJT_12325</name>
</gene>
<dbReference type="InterPro" id="IPR042095">
    <property type="entry name" value="SUMF_sf"/>
</dbReference>
<evidence type="ECO:0000313" key="2">
    <source>
        <dbReference type="EMBL" id="MFD2187578.1"/>
    </source>
</evidence>
<proteinExistence type="predicted"/>
<dbReference type="PROSITE" id="PS51257">
    <property type="entry name" value="PROKAR_LIPOPROTEIN"/>
    <property type="match status" value="1"/>
</dbReference>
<dbReference type="Gene3D" id="3.90.1580.10">
    <property type="entry name" value="paralog of FGE (formylglycine-generating enzyme)"/>
    <property type="match status" value="1"/>
</dbReference>
<evidence type="ECO:0000313" key="3">
    <source>
        <dbReference type="Proteomes" id="UP001597344"/>
    </source>
</evidence>
<dbReference type="InterPro" id="IPR005532">
    <property type="entry name" value="SUMF_dom"/>
</dbReference>
<dbReference type="PANTHER" id="PTHR23150">
    <property type="entry name" value="SULFATASE MODIFYING FACTOR 1, 2"/>
    <property type="match status" value="1"/>
</dbReference>
<feature type="domain" description="Sulfatase-modifying factor enzyme-like" evidence="1">
    <location>
        <begin position="26"/>
        <end position="114"/>
    </location>
</feature>
<dbReference type="EMBL" id="JBHUHY010000013">
    <property type="protein sequence ID" value="MFD2187578.1"/>
    <property type="molecule type" value="Genomic_DNA"/>
</dbReference>
<dbReference type="Proteomes" id="UP001597344">
    <property type="component" value="Unassembled WGS sequence"/>
</dbReference>
<dbReference type="InterPro" id="IPR051043">
    <property type="entry name" value="Sulfatase_Mod_Factor_Kinase"/>
</dbReference>
<dbReference type="SUPFAM" id="SSF56436">
    <property type="entry name" value="C-type lectin-like"/>
    <property type="match status" value="1"/>
</dbReference>
<keyword evidence="3" id="KW-1185">Reference proteome</keyword>
<sequence length="197" mass="22614">MLKRKLVIIISSYFMMASCQNYKAIQAVTVEDFSEFVHATNYITDAEKFGWSVVQQTVRDFKIVTDATWRYPDGQYPSKPNDPVTQVSYNDAVAYCKWSGTRLPTYSEYWKIASKDHRRINVFYDSILPSKTVNLVGNVWEITEPKNQNEIRLAGGSYLCNKNTCDGTNRERELIVDPMTGNIHVSFAVIVSEKEEL</sequence>
<dbReference type="RefSeq" id="WP_378320580.1">
    <property type="nucleotide sequence ID" value="NZ_JBHUHY010000013.1"/>
</dbReference>
<protein>
    <submittedName>
        <fullName evidence="2">SUMF1/EgtB/PvdO family nonheme iron enzyme</fullName>
    </submittedName>
</protein>
<dbReference type="Pfam" id="PF03781">
    <property type="entry name" value="FGE-sulfatase"/>
    <property type="match status" value="1"/>
</dbReference>
<dbReference type="InterPro" id="IPR016187">
    <property type="entry name" value="CTDL_fold"/>
</dbReference>
<comment type="caution">
    <text evidence="2">The sequence shown here is derived from an EMBL/GenBank/DDBJ whole genome shotgun (WGS) entry which is preliminary data.</text>
</comment>